<name>A0A7X1FU74_9SPHN</name>
<dbReference type="InterPro" id="IPR008949">
    <property type="entry name" value="Isoprenoid_synthase_dom_sf"/>
</dbReference>
<dbReference type="Proteomes" id="UP000566813">
    <property type="component" value="Unassembled WGS sequence"/>
</dbReference>
<dbReference type="AlphaFoldDB" id="A0A7X1FU74"/>
<evidence type="ECO:0008006" key="3">
    <source>
        <dbReference type="Google" id="ProtNLM"/>
    </source>
</evidence>
<comment type="caution">
    <text evidence="1">The sequence shown here is derived from an EMBL/GenBank/DDBJ whole genome shotgun (WGS) entry which is preliminary data.</text>
</comment>
<keyword evidence="2" id="KW-1185">Reference proteome</keyword>
<evidence type="ECO:0000313" key="1">
    <source>
        <dbReference type="EMBL" id="MBC2666427.1"/>
    </source>
</evidence>
<proteinExistence type="predicted"/>
<gene>
    <name evidence="1" type="ORF">H7F51_12935</name>
</gene>
<reference evidence="1 2" key="1">
    <citation type="submission" date="2020-08" db="EMBL/GenBank/DDBJ databases">
        <title>The genome sequence of type strain Novosphingobium flavum NBRC 111647.</title>
        <authorList>
            <person name="Liu Y."/>
        </authorList>
    </citation>
    <scope>NUCLEOTIDE SEQUENCE [LARGE SCALE GENOMIC DNA]</scope>
    <source>
        <strain evidence="1 2">NBRC 111647</strain>
    </source>
</reference>
<dbReference type="EMBL" id="JACLAW010000009">
    <property type="protein sequence ID" value="MBC2666427.1"/>
    <property type="molecule type" value="Genomic_DNA"/>
</dbReference>
<organism evidence="1 2">
    <name type="scientific">Novosphingobium flavum</name>
    <dbReference type="NCBI Taxonomy" id="1778672"/>
    <lineage>
        <taxon>Bacteria</taxon>
        <taxon>Pseudomonadati</taxon>
        <taxon>Pseudomonadota</taxon>
        <taxon>Alphaproteobacteria</taxon>
        <taxon>Sphingomonadales</taxon>
        <taxon>Sphingomonadaceae</taxon>
        <taxon>Novosphingobium</taxon>
    </lineage>
</organism>
<sequence length="218" mass="22422">MADSEAGEGQLPPLSRLALAYAPSTTRNDWFSLLTLDARLAGIVRSAREPMLAQMRLAWWRDRLNADISTWPKGEPLLARLADWGDAAGGLAALVDGWEALLGDAPLAGSALAEFARGRAGGVAALAARHGADAGIARAAAMRWALADLALHLGDPHEKAAAHGLLNEADPAGKVGGTLRPLAILAGLSERAVRTGASEALSGPGALLAAIRLGIIGR</sequence>
<dbReference type="SUPFAM" id="SSF48576">
    <property type="entry name" value="Terpenoid synthases"/>
    <property type="match status" value="1"/>
</dbReference>
<accession>A0A7X1FU74</accession>
<evidence type="ECO:0000313" key="2">
    <source>
        <dbReference type="Proteomes" id="UP000566813"/>
    </source>
</evidence>
<protein>
    <recommendedName>
        <fullName evidence="3">Phytoene synthase</fullName>
    </recommendedName>
</protein>